<name>A0A1M7ZNW2_9HYPH</name>
<evidence type="ECO:0000313" key="4">
    <source>
        <dbReference type="Proteomes" id="UP000186406"/>
    </source>
</evidence>
<dbReference type="PRINTS" id="PR00080">
    <property type="entry name" value="SDRFAMILY"/>
</dbReference>
<reference evidence="3 4" key="1">
    <citation type="submission" date="2016-12" db="EMBL/GenBank/DDBJ databases">
        <authorList>
            <person name="Song W.-J."/>
            <person name="Kurnit D.M."/>
        </authorList>
    </citation>
    <scope>NUCLEOTIDE SEQUENCE [LARGE SCALE GENOMIC DNA]</scope>
    <source>
        <strain evidence="3 4">DSM 19599</strain>
    </source>
</reference>
<gene>
    <name evidence="3" type="ORF">SAMN02745172_03015</name>
</gene>
<feature type="region of interest" description="Disordered" evidence="2">
    <location>
        <begin position="273"/>
        <end position="292"/>
    </location>
</feature>
<dbReference type="SUPFAM" id="SSF51735">
    <property type="entry name" value="NAD(P)-binding Rossmann-fold domains"/>
    <property type="match status" value="1"/>
</dbReference>
<dbReference type="PANTHER" id="PTHR43975">
    <property type="entry name" value="ZGC:101858"/>
    <property type="match status" value="1"/>
</dbReference>
<keyword evidence="4" id="KW-1185">Reference proteome</keyword>
<dbReference type="Proteomes" id="UP000186406">
    <property type="component" value="Unassembled WGS sequence"/>
</dbReference>
<dbReference type="EMBL" id="FRXO01000006">
    <property type="protein sequence ID" value="SHO66356.1"/>
    <property type="molecule type" value="Genomic_DNA"/>
</dbReference>
<dbReference type="CDD" id="cd05233">
    <property type="entry name" value="SDR_c"/>
    <property type="match status" value="1"/>
</dbReference>
<comment type="similarity">
    <text evidence="1">Belongs to the short-chain dehydrogenases/reductases (SDR) family.</text>
</comment>
<dbReference type="Gene3D" id="3.40.50.720">
    <property type="entry name" value="NAD(P)-binding Rossmann-like Domain"/>
    <property type="match status" value="1"/>
</dbReference>
<dbReference type="PROSITE" id="PS00061">
    <property type="entry name" value="ADH_SHORT"/>
    <property type="match status" value="1"/>
</dbReference>
<dbReference type="RefSeq" id="WP_073630150.1">
    <property type="nucleotide sequence ID" value="NZ_FRXO01000006.1"/>
</dbReference>
<evidence type="ECO:0000313" key="3">
    <source>
        <dbReference type="EMBL" id="SHO66356.1"/>
    </source>
</evidence>
<evidence type="ECO:0000256" key="2">
    <source>
        <dbReference type="SAM" id="MobiDB-lite"/>
    </source>
</evidence>
<dbReference type="InterPro" id="IPR036291">
    <property type="entry name" value="NAD(P)-bd_dom_sf"/>
</dbReference>
<dbReference type="FunFam" id="3.40.50.720:FF:000084">
    <property type="entry name" value="Short-chain dehydrogenase reductase"/>
    <property type="match status" value="1"/>
</dbReference>
<dbReference type="InterPro" id="IPR002347">
    <property type="entry name" value="SDR_fam"/>
</dbReference>
<sequence>MPGRLEGKVAVVTGAGTGIGEAIAHKFAAEGARLLLAGLPDDPVDQVARTLAAKGCDADSFLGNLAEEQSARACIEQAVDRFGRLDILINNAGVFLEVAECQDYSVENFDLTILNNVRSVFLMTKFALPHLQKTRGVVLSAGSEAGEMGEPNNAPYGGTKAFVHAFMRGVAYEQGKYGVRANCVCPGPIDTAWTHKETGPMNEMMEETTLAGTVLGRRGTPEEMANVYAFLASDEASFVTGALWFADGGTTIAKGGPGKLVPAEFKIQPQPTLELAHGHDGLKNKQPANRLN</sequence>
<dbReference type="AlphaFoldDB" id="A0A1M7ZNW2"/>
<dbReference type="InterPro" id="IPR020904">
    <property type="entry name" value="Sc_DH/Rdtase_CS"/>
</dbReference>
<organism evidence="3 4">
    <name type="scientific">Pseudoxanthobacter soli DSM 19599</name>
    <dbReference type="NCBI Taxonomy" id="1123029"/>
    <lineage>
        <taxon>Bacteria</taxon>
        <taxon>Pseudomonadati</taxon>
        <taxon>Pseudomonadota</taxon>
        <taxon>Alphaproteobacteria</taxon>
        <taxon>Hyphomicrobiales</taxon>
        <taxon>Segnochrobactraceae</taxon>
        <taxon>Pseudoxanthobacter</taxon>
    </lineage>
</organism>
<protein>
    <submittedName>
        <fullName evidence="3">NAD(P)-dependent dehydrogenase, short-chain alcohol dehydrogenase family</fullName>
    </submittedName>
</protein>
<dbReference type="OrthoDB" id="5457012at2"/>
<dbReference type="Pfam" id="PF13561">
    <property type="entry name" value="adh_short_C2"/>
    <property type="match status" value="1"/>
</dbReference>
<dbReference type="PANTHER" id="PTHR43975:SF2">
    <property type="entry name" value="EG:BACR7A4.14 PROTEIN-RELATED"/>
    <property type="match status" value="1"/>
</dbReference>
<accession>A0A1M7ZNW2</accession>
<dbReference type="PRINTS" id="PR00081">
    <property type="entry name" value="GDHRDH"/>
</dbReference>
<proteinExistence type="inferred from homology"/>
<evidence type="ECO:0000256" key="1">
    <source>
        <dbReference type="ARBA" id="ARBA00006484"/>
    </source>
</evidence>
<dbReference type="STRING" id="1123029.SAMN02745172_03015"/>